<protein>
    <submittedName>
        <fullName evidence="3">Nitroreductase family deazaflavin-dependent oxidoreductase</fullName>
    </submittedName>
</protein>
<evidence type="ECO:0000313" key="4">
    <source>
        <dbReference type="Proteomes" id="UP000293764"/>
    </source>
</evidence>
<dbReference type="SUPFAM" id="SSF50475">
    <property type="entry name" value="FMN-binding split barrel"/>
    <property type="match status" value="1"/>
</dbReference>
<dbReference type="InterPro" id="IPR004378">
    <property type="entry name" value="F420H2_quin_Rdtase"/>
</dbReference>
<keyword evidence="4" id="KW-1185">Reference proteome</keyword>
<dbReference type="GO" id="GO:0016491">
    <property type="term" value="F:oxidoreductase activity"/>
    <property type="evidence" value="ECO:0007669"/>
    <property type="project" value="InterPro"/>
</dbReference>
<name>A0A4Q5N0P2_9MICO</name>
<dbReference type="AlphaFoldDB" id="A0A4Q5N0P2"/>
<dbReference type="PANTHER" id="PTHR39428:SF1">
    <property type="entry name" value="F420H(2)-DEPENDENT QUINONE REDUCTASE RV1261C"/>
    <property type="match status" value="1"/>
</dbReference>
<sequence>MPNVQTSVLRTATALSNRLYRRSGGRLMGSVHGVPVLLLTVADRTTGVPHTTPVPFVQDGSRLVVTGSAGGSPDEPQWFTNLRHAHRAVVEVGKKRYDVIVSIVGPDEHEALWERVRTHSPFFAGDQSTVDRQVPMATLTRTW</sequence>
<comment type="catalytic activity">
    <reaction evidence="2">
        <text>oxidized coenzyme F420-(gamma-L-Glu)(n) + a quinol + H(+) = reduced coenzyme F420-(gamma-L-Glu)(n) + a quinone</text>
        <dbReference type="Rhea" id="RHEA:39663"/>
        <dbReference type="Rhea" id="RHEA-COMP:12939"/>
        <dbReference type="Rhea" id="RHEA-COMP:14378"/>
        <dbReference type="ChEBI" id="CHEBI:15378"/>
        <dbReference type="ChEBI" id="CHEBI:24646"/>
        <dbReference type="ChEBI" id="CHEBI:132124"/>
        <dbReference type="ChEBI" id="CHEBI:133980"/>
        <dbReference type="ChEBI" id="CHEBI:139511"/>
    </reaction>
</comment>
<dbReference type="Pfam" id="PF04075">
    <property type="entry name" value="F420H2_quin_red"/>
    <property type="match status" value="1"/>
</dbReference>
<evidence type="ECO:0000256" key="1">
    <source>
        <dbReference type="ARBA" id="ARBA00008710"/>
    </source>
</evidence>
<evidence type="ECO:0000313" key="3">
    <source>
        <dbReference type="EMBL" id="RYV51638.1"/>
    </source>
</evidence>
<gene>
    <name evidence="3" type="ORF">EUA98_06960</name>
</gene>
<dbReference type="GO" id="GO:0005886">
    <property type="term" value="C:plasma membrane"/>
    <property type="evidence" value="ECO:0007669"/>
    <property type="project" value="TreeGrafter"/>
</dbReference>
<dbReference type="GO" id="GO:0070967">
    <property type="term" value="F:coenzyme F420 binding"/>
    <property type="evidence" value="ECO:0007669"/>
    <property type="project" value="TreeGrafter"/>
</dbReference>
<dbReference type="InterPro" id="IPR012349">
    <property type="entry name" value="Split_barrel_FMN-bd"/>
</dbReference>
<dbReference type="Gene3D" id="2.30.110.10">
    <property type="entry name" value="Electron Transport, Fmn-binding Protein, Chain A"/>
    <property type="match status" value="1"/>
</dbReference>
<reference evidence="3 4" key="1">
    <citation type="submission" date="2019-01" db="EMBL/GenBank/DDBJ databases">
        <title>Novel species of Cellulomonas.</title>
        <authorList>
            <person name="Liu Q."/>
            <person name="Xin Y.-H."/>
        </authorList>
    </citation>
    <scope>NUCLEOTIDE SEQUENCE [LARGE SCALE GENOMIC DNA]</scope>
    <source>
        <strain evidence="3 4">HLT2-17</strain>
    </source>
</reference>
<evidence type="ECO:0000256" key="2">
    <source>
        <dbReference type="ARBA" id="ARBA00049106"/>
    </source>
</evidence>
<dbReference type="Proteomes" id="UP000293764">
    <property type="component" value="Unassembled WGS sequence"/>
</dbReference>
<accession>A0A4Q5N0P2</accession>
<dbReference type="EMBL" id="SDWW01000013">
    <property type="protein sequence ID" value="RYV51638.1"/>
    <property type="molecule type" value="Genomic_DNA"/>
</dbReference>
<proteinExistence type="inferred from homology"/>
<organism evidence="3 4">
    <name type="scientific">Pengzhenrongella frigida</name>
    <dbReference type="NCBI Taxonomy" id="1259133"/>
    <lineage>
        <taxon>Bacteria</taxon>
        <taxon>Bacillati</taxon>
        <taxon>Actinomycetota</taxon>
        <taxon>Actinomycetes</taxon>
        <taxon>Micrococcales</taxon>
        <taxon>Pengzhenrongella</taxon>
    </lineage>
</organism>
<comment type="caution">
    <text evidence="3">The sequence shown here is derived from an EMBL/GenBank/DDBJ whole genome shotgun (WGS) entry which is preliminary data.</text>
</comment>
<dbReference type="NCBIfam" id="TIGR00026">
    <property type="entry name" value="hi_GC_TIGR00026"/>
    <property type="match status" value="1"/>
</dbReference>
<dbReference type="PANTHER" id="PTHR39428">
    <property type="entry name" value="F420H(2)-DEPENDENT QUINONE REDUCTASE RV1261C"/>
    <property type="match status" value="1"/>
</dbReference>
<dbReference type="OrthoDB" id="8225825at2"/>
<comment type="similarity">
    <text evidence="1">Belongs to the F420H(2)-dependent quinone reductase family.</text>
</comment>
<dbReference type="RefSeq" id="WP_130101955.1">
    <property type="nucleotide sequence ID" value="NZ_SDWW01000013.1"/>
</dbReference>